<organism evidence="1 2">
    <name type="scientific">Paraburkholderia phymatum</name>
    <dbReference type="NCBI Taxonomy" id="148447"/>
    <lineage>
        <taxon>Bacteria</taxon>
        <taxon>Pseudomonadati</taxon>
        <taxon>Pseudomonadota</taxon>
        <taxon>Betaproteobacteria</taxon>
        <taxon>Burkholderiales</taxon>
        <taxon>Burkholderiaceae</taxon>
        <taxon>Paraburkholderia</taxon>
    </lineage>
</organism>
<protein>
    <submittedName>
        <fullName evidence="1">Uncharacterized protein</fullName>
    </submittedName>
</protein>
<gene>
    <name evidence="1" type="ORF">AB4Y32_11120</name>
</gene>
<dbReference type="EMBL" id="JBFRCH010000004">
    <property type="protein sequence ID" value="MEX3932346.1"/>
    <property type="molecule type" value="Genomic_DNA"/>
</dbReference>
<dbReference type="Proteomes" id="UP001558850">
    <property type="component" value="Unassembled WGS sequence"/>
</dbReference>
<evidence type="ECO:0000313" key="2">
    <source>
        <dbReference type="Proteomes" id="UP001558850"/>
    </source>
</evidence>
<sequence length="58" mass="6139">MRVHRSLRGIGIASGTAKKLDSCWLSRIADCLKAFALLSVASNVSAAMCSRSIVMTLA</sequence>
<reference evidence="1" key="1">
    <citation type="submission" date="2024-07" db="EMBL/GenBank/DDBJ databases">
        <title>A survey of Mimosa microsymbionts across Brazilian biomes reveals a high diversity of Paraburkholderia nodulating endemic species, but also that Cupriavidus is common as a symbiont of widespread species.</title>
        <authorList>
            <person name="Rouws L."/>
            <person name="Barauna A."/>
            <person name="Beukes C."/>
            <person name="Rouws J.R.C."/>
            <person name="De Faria S.M."/>
            <person name="Gross E."/>
            <person name="Bueno Dos Reis Junior F."/>
            <person name="Simon M.F."/>
            <person name="Maluk M."/>
            <person name="Odee D.W."/>
            <person name="Kenicer G."/>
            <person name="Young J.P.W."/>
            <person name="Reis V.M."/>
            <person name="Zilli J."/>
            <person name="James E.K."/>
        </authorList>
    </citation>
    <scope>NUCLEOTIDE SEQUENCE</scope>
    <source>
        <strain evidence="1">EG181B</strain>
    </source>
</reference>
<name>A0ACC6TY88_9BURK</name>
<evidence type="ECO:0000313" key="1">
    <source>
        <dbReference type="EMBL" id="MEX3932346.1"/>
    </source>
</evidence>
<proteinExistence type="predicted"/>
<accession>A0ACC6TY88</accession>
<keyword evidence="2" id="KW-1185">Reference proteome</keyword>
<comment type="caution">
    <text evidence="1">The sequence shown here is derived from an EMBL/GenBank/DDBJ whole genome shotgun (WGS) entry which is preliminary data.</text>
</comment>